<dbReference type="STRING" id="1367422.A0A178ZVP7"/>
<name>A0A178ZVP7_9EURO</name>
<feature type="region of interest" description="Disordered" evidence="2">
    <location>
        <begin position="1"/>
        <end position="34"/>
    </location>
</feature>
<dbReference type="RefSeq" id="XP_018696690.1">
    <property type="nucleotide sequence ID" value="XM_018834066.1"/>
</dbReference>
<dbReference type="EMBL" id="LVYI01000002">
    <property type="protein sequence ID" value="OAP63323.1"/>
    <property type="molecule type" value="Genomic_DNA"/>
</dbReference>
<dbReference type="OrthoDB" id="4153464at2759"/>
<reference evidence="4 5" key="1">
    <citation type="submission" date="2016-04" db="EMBL/GenBank/DDBJ databases">
        <title>Draft genome of Fonsecaea erecta CBS 125763.</title>
        <authorList>
            <person name="Weiss V.A."/>
            <person name="Vicente V.A."/>
            <person name="Raittz R.T."/>
            <person name="Moreno L.F."/>
            <person name="De Souza E.M."/>
            <person name="Pedrosa F.O."/>
            <person name="Steffens M.B."/>
            <person name="Faoro H."/>
            <person name="Tadra-Sfeir M.Z."/>
            <person name="Najafzadeh M.J."/>
            <person name="Felipe M.S."/>
            <person name="Teixeira M."/>
            <person name="Sun J."/>
            <person name="Xi L."/>
            <person name="Gomes R."/>
            <person name="De Azevedo C.M."/>
            <person name="Salgado C.G."/>
            <person name="Da Silva M.B."/>
            <person name="Nascimento M.F."/>
            <person name="Queiroz-Telles F."/>
            <person name="Attili D.S."/>
            <person name="Gorbushina A."/>
        </authorList>
    </citation>
    <scope>NUCLEOTIDE SEQUENCE [LARGE SCALE GENOMIC DNA]</scope>
    <source>
        <strain evidence="4 5">CBS 125763</strain>
    </source>
</reference>
<comment type="caution">
    <text evidence="4">The sequence shown here is derived from an EMBL/GenBank/DDBJ whole genome shotgun (WGS) entry which is preliminary data.</text>
</comment>
<keyword evidence="5" id="KW-1185">Reference proteome</keyword>
<dbReference type="AlphaFoldDB" id="A0A178ZVP7"/>
<evidence type="ECO:0000313" key="5">
    <source>
        <dbReference type="Proteomes" id="UP000078343"/>
    </source>
</evidence>
<proteinExistence type="predicted"/>
<dbReference type="PANTHER" id="PTHR38116:SF9">
    <property type="entry name" value="BZIP DOMAIN-CONTAINING PROTEIN"/>
    <property type="match status" value="1"/>
</dbReference>
<dbReference type="InterPro" id="IPR004827">
    <property type="entry name" value="bZIP"/>
</dbReference>
<dbReference type="Pfam" id="PF11905">
    <property type="entry name" value="DUF3425"/>
    <property type="match status" value="1"/>
</dbReference>
<evidence type="ECO:0000256" key="1">
    <source>
        <dbReference type="SAM" id="Coils"/>
    </source>
</evidence>
<dbReference type="InterPro" id="IPR046347">
    <property type="entry name" value="bZIP_sf"/>
</dbReference>
<dbReference type="SMART" id="SM00338">
    <property type="entry name" value="BRLZ"/>
    <property type="match status" value="1"/>
</dbReference>
<dbReference type="PANTHER" id="PTHR38116">
    <property type="entry name" value="CHROMOSOME 7, WHOLE GENOME SHOTGUN SEQUENCE"/>
    <property type="match status" value="1"/>
</dbReference>
<sequence length="542" mass="60039">MPAQLTERPGGDDDPPGAKDHRRLRNRLAQRTTRERRAAYIQHLEKQVASYQREDANSQIQDLMKEVAELRGALQKARSKLLSLAATANSSAESLASHLLLKAATQDQDVLQPSTEDPDCMVNDKDDSPDDEHSETANIGCLDKAPEEKREHPEPTAQNSSSLALSVSSSLGHQAAQSICTTVQCQRDEVAEGLESSSFDFSEDVTTLTFPHTSDNPDALDSELMGTATASDETWSAYDPTCFGNNFSSVTTMTTMNGKDTGCSAGTSVFSAHLDCIINILRRGGIARQHTRAPELMDAMIDGFFEECWPSMKNWLEITDSYTTIRWVLWWQVTRTAEASADIPATNTPTPVQIALPHLSAIDWIPFPSIRNNLILSDGYDIDQVFRNLHKSFVLQNEFPIRDGFAARSYKSVTGLVQTALRTTLDPSDPAGYGAAHDLWSEGPLKRTKAATSAYCQQLINFGRWVLKLDPSFFVKYPGLYDPSIVAEGICLDLVNAPDVPPPRPLDMNAVNTYASLLLKDQNYRTYGMDLRIHHTPTQRKR</sequence>
<dbReference type="GeneID" id="30006720"/>
<feature type="region of interest" description="Disordered" evidence="2">
    <location>
        <begin position="109"/>
        <end position="168"/>
    </location>
</feature>
<dbReference type="GO" id="GO:0003700">
    <property type="term" value="F:DNA-binding transcription factor activity"/>
    <property type="evidence" value="ECO:0007669"/>
    <property type="project" value="InterPro"/>
</dbReference>
<evidence type="ECO:0000313" key="4">
    <source>
        <dbReference type="EMBL" id="OAP63323.1"/>
    </source>
</evidence>
<dbReference type="SUPFAM" id="SSF57959">
    <property type="entry name" value="Leucine zipper domain"/>
    <property type="match status" value="1"/>
</dbReference>
<gene>
    <name evidence="4" type="ORF">AYL99_02550</name>
</gene>
<evidence type="ECO:0000256" key="2">
    <source>
        <dbReference type="SAM" id="MobiDB-lite"/>
    </source>
</evidence>
<dbReference type="Proteomes" id="UP000078343">
    <property type="component" value="Unassembled WGS sequence"/>
</dbReference>
<evidence type="ECO:0000259" key="3">
    <source>
        <dbReference type="PROSITE" id="PS00036"/>
    </source>
</evidence>
<feature type="compositionally biased region" description="Basic and acidic residues" evidence="2">
    <location>
        <begin position="144"/>
        <end position="154"/>
    </location>
</feature>
<accession>A0A178ZVP7</accession>
<feature type="domain" description="BZIP" evidence="3">
    <location>
        <begin position="22"/>
        <end position="36"/>
    </location>
</feature>
<dbReference type="Gene3D" id="1.20.5.170">
    <property type="match status" value="1"/>
</dbReference>
<dbReference type="CDD" id="cd14688">
    <property type="entry name" value="bZIP_YAP"/>
    <property type="match status" value="1"/>
</dbReference>
<keyword evidence="1" id="KW-0175">Coiled coil</keyword>
<dbReference type="PROSITE" id="PS00036">
    <property type="entry name" value="BZIP_BASIC"/>
    <property type="match status" value="1"/>
</dbReference>
<organism evidence="4 5">
    <name type="scientific">Fonsecaea erecta</name>
    <dbReference type="NCBI Taxonomy" id="1367422"/>
    <lineage>
        <taxon>Eukaryota</taxon>
        <taxon>Fungi</taxon>
        <taxon>Dikarya</taxon>
        <taxon>Ascomycota</taxon>
        <taxon>Pezizomycotina</taxon>
        <taxon>Eurotiomycetes</taxon>
        <taxon>Chaetothyriomycetidae</taxon>
        <taxon>Chaetothyriales</taxon>
        <taxon>Herpotrichiellaceae</taxon>
        <taxon>Fonsecaea</taxon>
    </lineage>
</organism>
<dbReference type="InterPro" id="IPR021833">
    <property type="entry name" value="DUF3425"/>
</dbReference>
<feature type="coiled-coil region" evidence="1">
    <location>
        <begin position="41"/>
        <end position="80"/>
    </location>
</feature>
<protein>
    <recommendedName>
        <fullName evidence="3">BZIP domain-containing protein</fullName>
    </recommendedName>
</protein>